<dbReference type="PRINTS" id="PR02008">
    <property type="entry name" value="RCMTFAMILY"/>
</dbReference>
<dbReference type="InterPro" id="IPR001678">
    <property type="entry name" value="MeTrfase_RsmB-F_NOP2_dom"/>
</dbReference>
<dbReference type="Pfam" id="PF21148">
    <property type="entry name" value="NSUN5_fdxn-like"/>
    <property type="match status" value="1"/>
</dbReference>
<dbReference type="PROSITE" id="PS51686">
    <property type="entry name" value="SAM_MT_RSMB_NOP"/>
    <property type="match status" value="1"/>
</dbReference>
<evidence type="ECO:0000256" key="1">
    <source>
        <dbReference type="ARBA" id="ARBA00022603"/>
    </source>
</evidence>
<keyword evidence="3 5" id="KW-0949">S-adenosyl-L-methionine</keyword>
<evidence type="ECO:0000256" key="4">
    <source>
        <dbReference type="ARBA" id="ARBA00022884"/>
    </source>
</evidence>
<reference evidence="8 9" key="1">
    <citation type="journal article" date="2023" name="Insect Mol. Biol.">
        <title>Genome sequencing provides insights into the evolution of gene families encoding plant cell wall-degrading enzymes in longhorned beetles.</title>
        <authorList>
            <person name="Shin N.R."/>
            <person name="Okamura Y."/>
            <person name="Kirsch R."/>
            <person name="Pauchet Y."/>
        </authorList>
    </citation>
    <scope>NUCLEOTIDE SEQUENCE [LARGE SCALE GENOMIC DNA]</scope>
    <source>
        <strain evidence="8">EAD_L_NR</strain>
    </source>
</reference>
<evidence type="ECO:0000256" key="6">
    <source>
        <dbReference type="SAM" id="MobiDB-lite"/>
    </source>
</evidence>
<dbReference type="AlphaFoldDB" id="A0AAV8W0Z0"/>
<feature type="region of interest" description="Disordered" evidence="6">
    <location>
        <begin position="453"/>
        <end position="611"/>
    </location>
</feature>
<dbReference type="Pfam" id="PF01189">
    <property type="entry name" value="Methyltr_RsmB-F"/>
    <property type="match status" value="1"/>
</dbReference>
<dbReference type="GO" id="GO:0008173">
    <property type="term" value="F:RNA methyltransferase activity"/>
    <property type="evidence" value="ECO:0007669"/>
    <property type="project" value="InterPro"/>
</dbReference>
<evidence type="ECO:0000256" key="3">
    <source>
        <dbReference type="ARBA" id="ARBA00022691"/>
    </source>
</evidence>
<feature type="compositionally biased region" description="Basic residues" evidence="6">
    <location>
        <begin position="602"/>
        <end position="611"/>
    </location>
</feature>
<keyword evidence="1 5" id="KW-0489">Methyltransferase</keyword>
<dbReference type="InterPro" id="IPR049561">
    <property type="entry name" value="NSUN5_7_fdxn-like"/>
</dbReference>
<dbReference type="GO" id="GO:0070475">
    <property type="term" value="P:rRNA base methylation"/>
    <property type="evidence" value="ECO:0007669"/>
    <property type="project" value="TreeGrafter"/>
</dbReference>
<keyword evidence="4 5" id="KW-0694">RNA-binding</keyword>
<dbReference type="EMBL" id="JANEYG010000015">
    <property type="protein sequence ID" value="KAJ8920273.1"/>
    <property type="molecule type" value="Genomic_DNA"/>
</dbReference>
<proteinExistence type="inferred from homology"/>
<feature type="binding site" evidence="5">
    <location>
        <position position="310"/>
    </location>
    <ligand>
        <name>S-adenosyl-L-methionine</name>
        <dbReference type="ChEBI" id="CHEBI:59789"/>
    </ligand>
</feature>
<evidence type="ECO:0000313" key="9">
    <source>
        <dbReference type="Proteomes" id="UP001159042"/>
    </source>
</evidence>
<dbReference type="InterPro" id="IPR048889">
    <property type="entry name" value="NSUN5_RCM1_N"/>
</dbReference>
<dbReference type="GO" id="GO:0005730">
    <property type="term" value="C:nucleolus"/>
    <property type="evidence" value="ECO:0007669"/>
    <property type="project" value="TreeGrafter"/>
</dbReference>
<name>A0AAV8W0Z0_9CUCU</name>
<gene>
    <name evidence="8" type="ORF">NQ315_011934</name>
</gene>
<keyword evidence="9" id="KW-1185">Reference proteome</keyword>
<feature type="active site" description="Nucleophile" evidence="5">
    <location>
        <position position="362"/>
    </location>
</feature>
<dbReference type="Gene3D" id="3.40.50.150">
    <property type="entry name" value="Vaccinia Virus protein VP39"/>
    <property type="match status" value="1"/>
</dbReference>
<comment type="caution">
    <text evidence="5">Lacks conserved residue(s) required for the propagation of feature annotation.</text>
</comment>
<dbReference type="InterPro" id="IPR049560">
    <property type="entry name" value="MeTrfase_RsmB-F_NOP2_cat"/>
</dbReference>
<dbReference type="Pfam" id="PF21153">
    <property type="entry name" value="NSUN5_N"/>
    <property type="match status" value="1"/>
</dbReference>
<keyword evidence="2 5" id="KW-0808">Transferase</keyword>
<feature type="binding site" evidence="5">
    <location>
        <position position="292"/>
    </location>
    <ligand>
        <name>S-adenosyl-L-methionine</name>
        <dbReference type="ChEBI" id="CHEBI:59789"/>
    </ligand>
</feature>
<evidence type="ECO:0000256" key="2">
    <source>
        <dbReference type="ARBA" id="ARBA00022679"/>
    </source>
</evidence>
<accession>A0AAV8W0Z0</accession>
<dbReference type="SUPFAM" id="SSF53335">
    <property type="entry name" value="S-adenosyl-L-methionine-dependent methyltransferases"/>
    <property type="match status" value="1"/>
</dbReference>
<feature type="binding site" evidence="5">
    <location>
        <position position="265"/>
    </location>
    <ligand>
        <name>S-adenosyl-L-methionine</name>
        <dbReference type="ChEBI" id="CHEBI:59789"/>
    </ligand>
</feature>
<protein>
    <recommendedName>
        <fullName evidence="7">SAM-dependent MTase RsmB/NOP-type domain-containing protein</fullName>
    </recommendedName>
</protein>
<feature type="compositionally biased region" description="Basic and acidic residues" evidence="6">
    <location>
        <begin position="549"/>
        <end position="562"/>
    </location>
</feature>
<organism evidence="8 9">
    <name type="scientific">Exocentrus adspersus</name>
    <dbReference type="NCBI Taxonomy" id="1586481"/>
    <lineage>
        <taxon>Eukaryota</taxon>
        <taxon>Metazoa</taxon>
        <taxon>Ecdysozoa</taxon>
        <taxon>Arthropoda</taxon>
        <taxon>Hexapoda</taxon>
        <taxon>Insecta</taxon>
        <taxon>Pterygota</taxon>
        <taxon>Neoptera</taxon>
        <taxon>Endopterygota</taxon>
        <taxon>Coleoptera</taxon>
        <taxon>Polyphaga</taxon>
        <taxon>Cucujiformia</taxon>
        <taxon>Chrysomeloidea</taxon>
        <taxon>Cerambycidae</taxon>
        <taxon>Lamiinae</taxon>
        <taxon>Acanthocinini</taxon>
        <taxon>Exocentrus</taxon>
    </lineage>
</organism>
<evidence type="ECO:0000256" key="5">
    <source>
        <dbReference type="PROSITE-ProRule" id="PRU01023"/>
    </source>
</evidence>
<feature type="compositionally biased region" description="Basic residues" evidence="6">
    <location>
        <begin position="453"/>
        <end position="462"/>
    </location>
</feature>
<dbReference type="InterPro" id="IPR023267">
    <property type="entry name" value="RCMT"/>
</dbReference>
<comment type="similarity">
    <text evidence="5">Belongs to the class I-like SAM-binding methyltransferase superfamily. RsmB/NOP family.</text>
</comment>
<feature type="domain" description="SAM-dependent MTase RsmB/NOP-type" evidence="7">
    <location>
        <begin position="127"/>
        <end position="432"/>
    </location>
</feature>
<dbReference type="PANTHER" id="PTHR22807">
    <property type="entry name" value="NOP2 YEAST -RELATED NOL1/NOP2/FMU SUN DOMAIN-CONTAINING"/>
    <property type="match status" value="1"/>
</dbReference>
<dbReference type="GO" id="GO:0003723">
    <property type="term" value="F:RNA binding"/>
    <property type="evidence" value="ECO:0007669"/>
    <property type="project" value="UniProtKB-UniRule"/>
</dbReference>
<comment type="caution">
    <text evidence="8">The sequence shown here is derived from an EMBL/GenBank/DDBJ whole genome shotgun (WGS) entry which is preliminary data.</text>
</comment>
<evidence type="ECO:0000313" key="8">
    <source>
        <dbReference type="EMBL" id="KAJ8920273.1"/>
    </source>
</evidence>
<feature type="compositionally biased region" description="Basic and acidic residues" evidence="6">
    <location>
        <begin position="468"/>
        <end position="490"/>
    </location>
</feature>
<dbReference type="InterPro" id="IPR029063">
    <property type="entry name" value="SAM-dependent_MTases_sf"/>
</dbReference>
<evidence type="ECO:0000259" key="7">
    <source>
        <dbReference type="PROSITE" id="PS51686"/>
    </source>
</evidence>
<dbReference type="Gene3D" id="3.30.70.1170">
    <property type="entry name" value="Sun protein, domain 3"/>
    <property type="match status" value="1"/>
</dbReference>
<dbReference type="Proteomes" id="UP001159042">
    <property type="component" value="Unassembled WGS sequence"/>
</dbReference>
<sequence length="611" mass="68852">MFKHSVKVPRLYKVAAKIAKEVEGGAGSIKQLVYENQKKHPNIKALYALVATLFQRSDVVENLLKRSQLLVKEPRSDPWLTKILIVELLWGKKCLPGSSKPEQTVLAYEQIFKAHISDIPITSNDERPDKQGDFKPRYVRVNTLYMTLNEAVDGFRDEGWTLNKVTDKKDYKGFLDGITSLGDEEFSLDIHIPSLLIFPPKTQFYNHAAYKNGSIVLQDKASCLPVHILNPAPGSVVLDMCAAPGMKTTHVAAAINNEGKVYAVEQDLKRFETLKRIVEKSGATCVTTINKDVLTCSEQDFPGVQYILVDPSCSGSGITDRLGVEQSKDNQRLQKLAGFQIKILRSALTKYPDAKRVVYSTCSLFPEENEDVVRQVLETNSSFKLVPGAKFVNDAWKNFGSAEYGDIGKYCLYAKPDEDLTNGFFVAVFERLEEGEENPFFNTKIYNFKKHVQSQEHRKRKQQQQFEEDYKNLRGDGIDNDIAKKGETRENVGNNSCNESGAGVRKKKRSKEKKDHSGKEGGSSCVEVGNTGNESVKEEVAKKKKKQKRELEDSSSEKKVDIIEEGTNLGRDPQDKKRKKKKTLHVENHNETTSCETNAGIKNKKEKKKRD</sequence>
<dbReference type="PANTHER" id="PTHR22807:SF4">
    <property type="entry name" value="28S RRNA (CYTOSINE-C(5))-METHYLTRANSFERASE"/>
    <property type="match status" value="1"/>
</dbReference>